<keyword evidence="1" id="KW-1133">Transmembrane helix</keyword>
<dbReference type="InterPro" id="IPR027383">
    <property type="entry name" value="Znf_put"/>
</dbReference>
<name>A0A845MB65_9RHOB</name>
<organism evidence="3 4">
    <name type="scientific">Maritimibacter harenae</name>
    <dbReference type="NCBI Taxonomy" id="2606218"/>
    <lineage>
        <taxon>Bacteria</taxon>
        <taxon>Pseudomonadati</taxon>
        <taxon>Pseudomonadota</taxon>
        <taxon>Alphaproteobacteria</taxon>
        <taxon>Rhodobacterales</taxon>
        <taxon>Roseobacteraceae</taxon>
        <taxon>Maritimibacter</taxon>
    </lineage>
</organism>
<evidence type="ECO:0000256" key="1">
    <source>
        <dbReference type="SAM" id="Phobius"/>
    </source>
</evidence>
<dbReference type="Pfam" id="PF13490">
    <property type="entry name" value="zf-HC2"/>
    <property type="match status" value="1"/>
</dbReference>
<dbReference type="AlphaFoldDB" id="A0A845MB65"/>
<accession>A0A845MB65</accession>
<dbReference type="RefSeq" id="WP_161352932.1">
    <property type="nucleotide sequence ID" value="NZ_WTUX01000019.1"/>
</dbReference>
<proteinExistence type="predicted"/>
<comment type="caution">
    <text evidence="3">The sequence shown here is derived from an EMBL/GenBank/DDBJ whole genome shotgun (WGS) entry which is preliminary data.</text>
</comment>
<sequence length="190" mass="20448">MTDRSDIEALLPFYANGTLSEAERAEVEAALRDDPALELELSALRAMRDTLQAEETRSPGEFGLARLMRSVEEEGRSRSSGRGLQPARLWRIAAVIAIAAFLAQSVFLLDRGGPGYELAGDGAGAVRVTFDPDATEAEIRAFLTELELEITGGPSALGLYDIMALDGEVSDEDMMALQASPLIETATRDD</sequence>
<evidence type="ECO:0000313" key="3">
    <source>
        <dbReference type="EMBL" id="MZR14814.1"/>
    </source>
</evidence>
<reference evidence="3 4" key="1">
    <citation type="submission" date="2019-12" db="EMBL/GenBank/DDBJ databases">
        <title>Maritimibacter sp. nov. sp. isolated from sea sand.</title>
        <authorList>
            <person name="Kim J."/>
            <person name="Jeong S.E."/>
            <person name="Jung H.S."/>
            <person name="Jeon C.O."/>
        </authorList>
    </citation>
    <scope>NUCLEOTIDE SEQUENCE [LARGE SCALE GENOMIC DNA]</scope>
    <source>
        <strain evidence="3 4">DP07</strain>
    </source>
</reference>
<evidence type="ECO:0000259" key="2">
    <source>
        <dbReference type="Pfam" id="PF13490"/>
    </source>
</evidence>
<feature type="domain" description="Putative zinc-finger" evidence="2">
    <location>
        <begin position="6"/>
        <end position="32"/>
    </location>
</feature>
<gene>
    <name evidence="3" type="ORF">GQE99_17470</name>
</gene>
<keyword evidence="1" id="KW-0812">Transmembrane</keyword>
<protein>
    <recommendedName>
        <fullName evidence="2">Putative zinc-finger domain-containing protein</fullName>
    </recommendedName>
</protein>
<keyword evidence="1" id="KW-0472">Membrane</keyword>
<feature type="transmembrane region" description="Helical" evidence="1">
    <location>
        <begin position="89"/>
        <end position="109"/>
    </location>
</feature>
<keyword evidence="4" id="KW-1185">Reference proteome</keyword>
<dbReference type="Proteomes" id="UP000467322">
    <property type="component" value="Unassembled WGS sequence"/>
</dbReference>
<dbReference type="EMBL" id="WTUX01000019">
    <property type="protein sequence ID" value="MZR14814.1"/>
    <property type="molecule type" value="Genomic_DNA"/>
</dbReference>
<evidence type="ECO:0000313" key="4">
    <source>
        <dbReference type="Proteomes" id="UP000467322"/>
    </source>
</evidence>